<proteinExistence type="predicted"/>
<name>A0A8H4RNF4_9HELO</name>
<gene>
    <name evidence="2" type="ORF">G7Y89_g5808</name>
</gene>
<evidence type="ECO:0000313" key="2">
    <source>
        <dbReference type="EMBL" id="KAF4632328.1"/>
    </source>
</evidence>
<evidence type="ECO:0008006" key="4">
    <source>
        <dbReference type="Google" id="ProtNLM"/>
    </source>
</evidence>
<dbReference type="PANTHER" id="PTHR42083">
    <property type="entry name" value="MARVEL DOMAIN-CONTAINING PROTEIN"/>
    <property type="match status" value="1"/>
</dbReference>
<dbReference type="AlphaFoldDB" id="A0A8H4RNF4"/>
<dbReference type="Proteomes" id="UP000566819">
    <property type="component" value="Unassembled WGS sequence"/>
</dbReference>
<feature type="transmembrane region" description="Helical" evidence="1">
    <location>
        <begin position="84"/>
        <end position="102"/>
    </location>
</feature>
<keyword evidence="1" id="KW-0472">Membrane</keyword>
<feature type="transmembrane region" description="Helical" evidence="1">
    <location>
        <begin position="51"/>
        <end position="72"/>
    </location>
</feature>
<keyword evidence="3" id="KW-1185">Reference proteome</keyword>
<evidence type="ECO:0000313" key="3">
    <source>
        <dbReference type="Proteomes" id="UP000566819"/>
    </source>
</evidence>
<keyword evidence="1" id="KW-0812">Transmembrane</keyword>
<protein>
    <recommendedName>
        <fullName evidence="4">MARVEL domain-containing protein</fullName>
    </recommendedName>
</protein>
<evidence type="ECO:0000256" key="1">
    <source>
        <dbReference type="SAM" id="Phobius"/>
    </source>
</evidence>
<accession>A0A8H4RNF4</accession>
<keyword evidence="1" id="KW-1133">Transmembrane helix</keyword>
<organism evidence="2 3">
    <name type="scientific">Cudoniella acicularis</name>
    <dbReference type="NCBI Taxonomy" id="354080"/>
    <lineage>
        <taxon>Eukaryota</taxon>
        <taxon>Fungi</taxon>
        <taxon>Dikarya</taxon>
        <taxon>Ascomycota</taxon>
        <taxon>Pezizomycotina</taxon>
        <taxon>Leotiomycetes</taxon>
        <taxon>Helotiales</taxon>
        <taxon>Tricladiaceae</taxon>
        <taxon>Cudoniella</taxon>
    </lineage>
</organism>
<sequence length="221" mass="24582">MPDQPWHMGASALIICATLRPFQCAFAIAISVLYGLDLQHSSSTHTHGNSAWIYAEVVAGLSLITCLVHFFVTVKRVGWCFWEFVLFILWVSQFGVFGAMFIGGKNVVDEDATNSVARMKVAVWISFVNVLLWFVTMVGGIVWCCTARRVRRRARANRLELDEEAGDAFANSQPKLRDGVEEKVIEETRAVSMIASMLKGNDGEFTKSKLAAANKNSRDVE</sequence>
<reference evidence="2 3" key="1">
    <citation type="submission" date="2020-03" db="EMBL/GenBank/DDBJ databases">
        <title>Draft Genome Sequence of Cudoniella acicularis.</title>
        <authorList>
            <person name="Buettner E."/>
            <person name="Kellner H."/>
        </authorList>
    </citation>
    <scope>NUCLEOTIDE SEQUENCE [LARGE SCALE GENOMIC DNA]</scope>
    <source>
        <strain evidence="2 3">DSM 108380</strain>
    </source>
</reference>
<dbReference type="PANTHER" id="PTHR42083:SF1">
    <property type="entry name" value="MARVEL DOMAIN-CONTAINING PROTEIN"/>
    <property type="match status" value="1"/>
</dbReference>
<feature type="transmembrane region" description="Helical" evidence="1">
    <location>
        <begin position="122"/>
        <end position="145"/>
    </location>
</feature>
<dbReference type="EMBL" id="JAAMPI010000357">
    <property type="protein sequence ID" value="KAF4632328.1"/>
    <property type="molecule type" value="Genomic_DNA"/>
</dbReference>
<dbReference type="OrthoDB" id="5363290at2759"/>
<comment type="caution">
    <text evidence="2">The sequence shown here is derived from an EMBL/GenBank/DDBJ whole genome shotgun (WGS) entry which is preliminary data.</text>
</comment>